<feature type="transmembrane region" description="Helical" evidence="1">
    <location>
        <begin position="379"/>
        <end position="401"/>
    </location>
</feature>
<evidence type="ECO:0000256" key="1">
    <source>
        <dbReference type="SAM" id="Phobius"/>
    </source>
</evidence>
<dbReference type="Proteomes" id="UP000601435">
    <property type="component" value="Unassembled WGS sequence"/>
</dbReference>
<sequence length="434" mass="48622">MSTTTQQSDTSWKPIKILYIITSLAPFDWNPFGPRKWNYLQEADPTGTKTDMHCIWFARAHKKGDAYNGTYQSQYDPTTGRHDLVKISGIAAWDTVAVQKFVAEHYEEGNTRLVIGTHGQGDWFWILNYTTDGGRTYHQGESVSVNQVIRENFQGRHFLSTVLDCCLMGELYTMSNFNSITNYVGCGEGFQWGDDWDLNGTMFSATSALAQSNPSINTYNALVATGEHFMQHSPLGRNDFGIYFTPSADALLTHINESPIYHGILKETSEKIARHTPITEKNFNYSFYTVADDDDSSDTQYLVDVWKLALTNPSDTKLVTLFRSVLRWHQGQHCGSGPETPAHYNFQLSGLSLTSGHVSNSISPILIRRLTGTAPNETLPVYAIAFIALLALVLVVGLLLGRRPKSMSSMRNLSEASDEGHMMELYVPEAYSNY</sequence>
<evidence type="ECO:0000313" key="3">
    <source>
        <dbReference type="Proteomes" id="UP000601435"/>
    </source>
</evidence>
<keyword evidence="1" id="KW-0472">Membrane</keyword>
<dbReference type="OrthoDB" id="407669at2759"/>
<organism evidence="2 3">
    <name type="scientific">Symbiodinium necroappetens</name>
    <dbReference type="NCBI Taxonomy" id="1628268"/>
    <lineage>
        <taxon>Eukaryota</taxon>
        <taxon>Sar</taxon>
        <taxon>Alveolata</taxon>
        <taxon>Dinophyceae</taxon>
        <taxon>Suessiales</taxon>
        <taxon>Symbiodiniaceae</taxon>
        <taxon>Symbiodinium</taxon>
    </lineage>
</organism>
<dbReference type="AlphaFoldDB" id="A0A812Y532"/>
<name>A0A812Y532_9DINO</name>
<dbReference type="EMBL" id="CAJNJA010040540">
    <property type="protein sequence ID" value="CAE7766931.1"/>
    <property type="molecule type" value="Genomic_DNA"/>
</dbReference>
<proteinExistence type="predicted"/>
<keyword evidence="1" id="KW-0812">Transmembrane</keyword>
<protein>
    <submittedName>
        <fullName evidence="2">Uncharacterized protein</fullName>
    </submittedName>
</protein>
<comment type="caution">
    <text evidence="2">The sequence shown here is derived from an EMBL/GenBank/DDBJ whole genome shotgun (WGS) entry which is preliminary data.</text>
</comment>
<gene>
    <name evidence="2" type="ORF">SNEC2469_LOCUS22375</name>
</gene>
<keyword evidence="1" id="KW-1133">Transmembrane helix</keyword>
<keyword evidence="3" id="KW-1185">Reference proteome</keyword>
<evidence type="ECO:0000313" key="2">
    <source>
        <dbReference type="EMBL" id="CAE7766931.1"/>
    </source>
</evidence>
<reference evidence="2" key="1">
    <citation type="submission" date="2021-02" db="EMBL/GenBank/DDBJ databases">
        <authorList>
            <person name="Dougan E. K."/>
            <person name="Rhodes N."/>
            <person name="Thang M."/>
            <person name="Chan C."/>
        </authorList>
    </citation>
    <scope>NUCLEOTIDE SEQUENCE</scope>
</reference>
<accession>A0A812Y532</accession>